<protein>
    <recommendedName>
        <fullName evidence="3">Trichohyalin-plectin-homology domain-containing protein</fullName>
    </recommendedName>
</protein>
<keyword evidence="5" id="KW-1185">Reference proteome</keyword>
<evidence type="ECO:0000313" key="4">
    <source>
        <dbReference type="Ensembl" id="ENSLLEP00000049424.1"/>
    </source>
</evidence>
<dbReference type="AlphaFoldDB" id="A0A8C5RAR9"/>
<dbReference type="GO" id="GO:0005879">
    <property type="term" value="C:axonemal microtubule"/>
    <property type="evidence" value="ECO:0007669"/>
    <property type="project" value="TreeGrafter"/>
</dbReference>
<reference evidence="4" key="2">
    <citation type="submission" date="2025-09" db="UniProtKB">
        <authorList>
            <consortium name="Ensembl"/>
        </authorList>
    </citation>
    <scope>IDENTIFICATION</scope>
</reference>
<reference evidence="4" key="1">
    <citation type="submission" date="2025-08" db="UniProtKB">
        <authorList>
            <consortium name="Ensembl"/>
        </authorList>
    </citation>
    <scope>IDENTIFICATION</scope>
</reference>
<dbReference type="PANTHER" id="PTHR28663:SF1">
    <property type="entry name" value="CILIA- AND FLAGELLA- ASSOCIATED PROTEIN 210"/>
    <property type="match status" value="1"/>
</dbReference>
<accession>A0A8C5RAR9</accession>
<sequence>MAMAAAPIVHYGRRKGMARSQSALEPSPQQTVDLRQIAVIPGAEWDRILNYSSPFEKEARELYEDRKEREEMHLRSKELTKNWKNTITDLKQRPFQIRKEREEKEEAEKKKIDLEEAKFQAEKRKEDIENAKRKLFYENDRVKTFHSALLLTEVMKEREAQIELKKKMINANSKQWKDHQAQMQHELEQGIMKDQAKALAQATATQNTTDELLKQIDEHRRAVELERIVNKREGIEIERLTRLHQFETNKLAQMKMDQKRQLMMNHIATVTDRDFLRGLEQQKEKENDDKIQRFILAKKKMDTLKKEREKEITRKTIERRDEIGNLLAAQMKQKVDDEDERTARAVAELEGKNKRESQEKEEKIKADIKSITEHRLAMRRKQEMEDKAEKLKALQALHDMKEADNLFLAKQREKQKRIEDEGKKVQAAQIQQMAKKEGMFLFEKEAEINYAMQNNVLLSKEEDNFQQYAMQVIESATRAGRNPYPLVKVAQRGTGGGHGPVYAERGGIRPSYQVQDTSGVQLPAYKNDTTQQIKEIYDASDIQKGKTKLGFTW</sequence>
<evidence type="ECO:0000259" key="3">
    <source>
        <dbReference type="Pfam" id="PF13868"/>
    </source>
</evidence>
<name>A0A8C5RAR9_9ANUR</name>
<feature type="coiled-coil region" evidence="2">
    <location>
        <begin position="97"/>
        <end position="134"/>
    </location>
</feature>
<feature type="coiled-coil region" evidence="2">
    <location>
        <begin position="346"/>
        <end position="404"/>
    </location>
</feature>
<evidence type="ECO:0000313" key="5">
    <source>
        <dbReference type="Proteomes" id="UP000694569"/>
    </source>
</evidence>
<dbReference type="Proteomes" id="UP000694569">
    <property type="component" value="Unplaced"/>
</dbReference>
<dbReference type="Pfam" id="PF13868">
    <property type="entry name" value="TPH"/>
    <property type="match status" value="1"/>
</dbReference>
<dbReference type="InterPro" id="IPR043597">
    <property type="entry name" value="TPH_dom"/>
</dbReference>
<dbReference type="OrthoDB" id="331765at2759"/>
<dbReference type="Ensembl" id="ENSLLET00000051348.1">
    <property type="protein sequence ID" value="ENSLLEP00000049424.1"/>
    <property type="gene ID" value="ENSLLEG00000031116.1"/>
</dbReference>
<organism evidence="4 5">
    <name type="scientific">Leptobrachium leishanense</name>
    <name type="common">Leishan spiny toad</name>
    <dbReference type="NCBI Taxonomy" id="445787"/>
    <lineage>
        <taxon>Eukaryota</taxon>
        <taxon>Metazoa</taxon>
        <taxon>Chordata</taxon>
        <taxon>Craniata</taxon>
        <taxon>Vertebrata</taxon>
        <taxon>Euteleostomi</taxon>
        <taxon>Amphibia</taxon>
        <taxon>Batrachia</taxon>
        <taxon>Anura</taxon>
        <taxon>Pelobatoidea</taxon>
        <taxon>Megophryidae</taxon>
        <taxon>Leptobrachium</taxon>
    </lineage>
</organism>
<proteinExistence type="predicted"/>
<evidence type="ECO:0000256" key="2">
    <source>
        <dbReference type="SAM" id="Coils"/>
    </source>
</evidence>
<evidence type="ECO:0000256" key="1">
    <source>
        <dbReference type="ARBA" id="ARBA00023054"/>
    </source>
</evidence>
<dbReference type="PANTHER" id="PTHR28663">
    <property type="entry name" value="COILED-COIL DOMAIN-CONTAINING PROTEIN 173"/>
    <property type="match status" value="1"/>
</dbReference>
<feature type="domain" description="Trichohyalin-plectin-homology" evidence="3">
    <location>
        <begin position="138"/>
        <end position="477"/>
    </location>
</feature>
<dbReference type="InterPro" id="IPR039986">
    <property type="entry name" value="CFAP210"/>
</dbReference>
<dbReference type="GeneTree" id="ENSGT00940000165303"/>
<keyword evidence="1 2" id="KW-0175">Coiled coil</keyword>